<proteinExistence type="predicted"/>
<evidence type="ECO:0000313" key="2">
    <source>
        <dbReference type="Proteomes" id="UP000202254"/>
    </source>
</evidence>
<dbReference type="EMBL" id="KX130668">
    <property type="protein sequence ID" value="ANM45928.1"/>
    <property type="molecule type" value="Genomic_DNA"/>
</dbReference>
<reference evidence="1 2" key="1">
    <citation type="submission" date="2016-04" db="EMBL/GenBank/DDBJ databases">
        <title>Complete Genome of E. coli phage vB_EcoS_NBD2.</title>
        <authorList>
            <person name="Truncaite L."/>
            <person name="Kaliniene L."/>
            <person name="Zajanckauskaite A."/>
            <person name="Meskys R."/>
        </authorList>
    </citation>
    <scope>NUCLEOTIDE SEQUENCE [LARGE SCALE GENOMIC DNA]</scope>
</reference>
<sequence length="78" mass="9267">MGYYHFIETKQTEAHKMRKEITGTRHASEDGQFIQTANGSWFSLQTDFNWRPYKMTPRVEQRLKVVEFGAKASIWRRG</sequence>
<accession>A0A192Y8J9</accession>
<evidence type="ECO:0000313" key="1">
    <source>
        <dbReference type="EMBL" id="ANM45928.1"/>
    </source>
</evidence>
<dbReference type="Proteomes" id="UP000202254">
    <property type="component" value="Segment"/>
</dbReference>
<dbReference type="RefSeq" id="YP_009284710.1">
    <property type="nucleotide sequence ID" value="NC_031050.1"/>
</dbReference>
<keyword evidence="2" id="KW-1185">Reference proteome</keyword>
<name>A0A192Y8J9_9CAUD</name>
<dbReference type="KEGG" id="vg:29079516"/>
<organism evidence="1 2">
    <name type="scientific">Escherichia phage vB_EcoS_NBD2</name>
    <dbReference type="NCBI Taxonomy" id="1852563"/>
    <lineage>
        <taxon>Viruses</taxon>
        <taxon>Duplodnaviria</taxon>
        <taxon>Heunggongvirae</taxon>
        <taxon>Uroviricota</taxon>
        <taxon>Caudoviricetes</taxon>
        <taxon>Drexlerviridae</taxon>
        <taxon>Vilniusvirus</taxon>
        <taxon>Vilniusvirus NBD2</taxon>
    </lineage>
</organism>
<gene>
    <name evidence="1" type="ORF">NBD2_86</name>
</gene>
<dbReference type="GeneID" id="29079516"/>
<protein>
    <submittedName>
        <fullName evidence="1">Uncharacterized protein</fullName>
    </submittedName>
</protein>